<proteinExistence type="predicted"/>
<name>A0A3N4PGT7_9GAMM</name>
<dbReference type="Pfam" id="PF18728">
    <property type="entry name" value="HEPN_AbiV"/>
    <property type="match status" value="1"/>
</dbReference>
<dbReference type="EMBL" id="RMVG01000003">
    <property type="protein sequence ID" value="RPE02950.1"/>
    <property type="molecule type" value="Genomic_DNA"/>
</dbReference>
<keyword evidence="2" id="KW-1185">Reference proteome</keyword>
<evidence type="ECO:0000313" key="1">
    <source>
        <dbReference type="EMBL" id="RPE02950.1"/>
    </source>
</evidence>
<dbReference type="Proteomes" id="UP000281332">
    <property type="component" value="Unassembled WGS sequence"/>
</dbReference>
<dbReference type="InterPro" id="IPR030987">
    <property type="entry name" value="AbiV"/>
</dbReference>
<reference evidence="1 2" key="1">
    <citation type="submission" date="2018-11" db="EMBL/GenBank/DDBJ databases">
        <title>Whole genome sequencing of Pantoea sp. RIT388.</title>
        <authorList>
            <person name="Gan H.M."/>
            <person name="Hudson A.O."/>
        </authorList>
    </citation>
    <scope>NUCLEOTIDE SEQUENCE [LARGE SCALE GENOMIC DNA]</scope>
    <source>
        <strain evidence="1 2">RIT388</strain>
    </source>
</reference>
<comment type="caution">
    <text evidence="1">The sequence shown here is derived from an EMBL/GenBank/DDBJ whole genome shotgun (WGS) entry which is preliminary data.</text>
</comment>
<accession>A0A3N4PGT7</accession>
<dbReference type="OrthoDB" id="2339983at2"/>
<sequence length="204" mass="23357">MEINKDHLKAFIKSQDIKSKGFIGLLSQEEYESVAQHIFKTIKSSLLLYKNDFYSPSYFMSLVAMEEIAKVTIRGIVSPNINLAEVKRSKDPLFDHRSKHAIAFSDVLLIGDRLKKAIGESRLHEIFNDFTSGVASNSRESAIYFSRDESHLRLPENEITPQKSLELLLISMEAYADHYHGMTQIVSEYSDILDVDFDELLLHK</sequence>
<organism evidence="1 2">
    <name type="scientific">Candidatus Pantoea deserta</name>
    <dbReference type="NCBI Taxonomy" id="1869313"/>
    <lineage>
        <taxon>Bacteria</taxon>
        <taxon>Pseudomonadati</taxon>
        <taxon>Pseudomonadota</taxon>
        <taxon>Gammaproteobacteria</taxon>
        <taxon>Enterobacterales</taxon>
        <taxon>Erwiniaceae</taxon>
        <taxon>Pantoea</taxon>
    </lineage>
</organism>
<dbReference type="NCBIfam" id="TIGR04498">
    <property type="entry name" value="AbiV_defense"/>
    <property type="match status" value="1"/>
</dbReference>
<dbReference type="RefSeq" id="WP_123799765.1">
    <property type="nucleotide sequence ID" value="NZ_RMVG01000003.1"/>
</dbReference>
<protein>
    <submittedName>
        <fullName evidence="1">AbiV family abortive infection protein</fullName>
    </submittedName>
</protein>
<gene>
    <name evidence="1" type="ORF">BBB56_05990</name>
</gene>
<evidence type="ECO:0000313" key="2">
    <source>
        <dbReference type="Proteomes" id="UP000281332"/>
    </source>
</evidence>
<dbReference type="AlphaFoldDB" id="A0A3N4PGT7"/>